<gene>
    <name evidence="1" type="ORF">S01H4_03591</name>
</gene>
<organism evidence="1">
    <name type="scientific">marine sediment metagenome</name>
    <dbReference type="NCBI Taxonomy" id="412755"/>
    <lineage>
        <taxon>unclassified sequences</taxon>
        <taxon>metagenomes</taxon>
        <taxon>ecological metagenomes</taxon>
    </lineage>
</organism>
<protein>
    <recommendedName>
        <fullName evidence="2">Radical SAM core domain-containing protein</fullName>
    </recommendedName>
</protein>
<comment type="caution">
    <text evidence="1">The sequence shown here is derived from an EMBL/GenBank/DDBJ whole genome shotgun (WGS) entry which is preliminary data.</text>
</comment>
<evidence type="ECO:0000313" key="1">
    <source>
        <dbReference type="EMBL" id="GAG58358.1"/>
    </source>
</evidence>
<dbReference type="GO" id="GO:0051536">
    <property type="term" value="F:iron-sulfur cluster binding"/>
    <property type="evidence" value="ECO:0007669"/>
    <property type="project" value="InterPro"/>
</dbReference>
<dbReference type="EMBL" id="BART01000895">
    <property type="protein sequence ID" value="GAG58358.1"/>
    <property type="molecule type" value="Genomic_DNA"/>
</dbReference>
<evidence type="ECO:0008006" key="2">
    <source>
        <dbReference type="Google" id="ProtNLM"/>
    </source>
</evidence>
<dbReference type="AlphaFoldDB" id="X0ZDE7"/>
<accession>X0ZDE7</accession>
<sequence>MTIKIGLFDIDSKYHNLALMKLSAWHKQKGDEIEFYKPLWHATYDKIYCSKIFTKANKNDNYRTDDMICGGSGIDIKRKLPKKIEHIRPDYSLYELDYSLGFSTRGCNRNCKFCIVREKEGYIKEHAEAEEFLNPKSNIVVLLDNNFLALPSHIKKLEKYIGRGWIMDFNQGLDARLINRENAKLLARVKHLKQIHFAWDLMNYEKEFKEGMNILFKAGIKSYRIMVFVLCGFNTTFEEDLYRLNELLGLGVDPFIMTYGNVDRRTKEFARWVNKRLYKWCELGDFIRWRSGNK</sequence>
<dbReference type="SUPFAM" id="SSF102114">
    <property type="entry name" value="Radical SAM enzymes"/>
    <property type="match status" value="1"/>
</dbReference>
<reference evidence="1" key="1">
    <citation type="journal article" date="2014" name="Front. Microbiol.">
        <title>High frequency of phylogenetically diverse reductive dehalogenase-homologous genes in deep subseafloor sedimentary metagenomes.</title>
        <authorList>
            <person name="Kawai M."/>
            <person name="Futagami T."/>
            <person name="Toyoda A."/>
            <person name="Takaki Y."/>
            <person name="Nishi S."/>
            <person name="Hori S."/>
            <person name="Arai W."/>
            <person name="Tsubouchi T."/>
            <person name="Morono Y."/>
            <person name="Uchiyama I."/>
            <person name="Ito T."/>
            <person name="Fujiyama A."/>
            <person name="Inagaki F."/>
            <person name="Takami H."/>
        </authorList>
    </citation>
    <scope>NUCLEOTIDE SEQUENCE</scope>
    <source>
        <strain evidence="1">Expedition CK06-06</strain>
    </source>
</reference>
<dbReference type="InterPro" id="IPR058240">
    <property type="entry name" value="rSAM_sf"/>
</dbReference>
<dbReference type="GO" id="GO:0003824">
    <property type="term" value="F:catalytic activity"/>
    <property type="evidence" value="ECO:0007669"/>
    <property type="project" value="InterPro"/>
</dbReference>
<dbReference type="SFLD" id="SFLDS00029">
    <property type="entry name" value="Radical_SAM"/>
    <property type="match status" value="1"/>
</dbReference>
<proteinExistence type="predicted"/>
<dbReference type="InterPro" id="IPR007197">
    <property type="entry name" value="rSAM"/>
</dbReference>
<name>X0ZDE7_9ZZZZ</name>